<accession>A0ABR0AWF3</accession>
<feature type="compositionally biased region" description="Basic residues" evidence="1">
    <location>
        <begin position="9"/>
        <end position="19"/>
    </location>
</feature>
<proteinExistence type="predicted"/>
<evidence type="ECO:0000313" key="2">
    <source>
        <dbReference type="EMBL" id="KAK4029467.1"/>
    </source>
</evidence>
<reference evidence="2 3" key="1">
    <citation type="journal article" date="2023" name="Nucleic Acids Res.">
        <title>The hologenome of Daphnia magna reveals possible DNA methylation and microbiome-mediated evolution of the host genome.</title>
        <authorList>
            <person name="Chaturvedi A."/>
            <person name="Li X."/>
            <person name="Dhandapani V."/>
            <person name="Marshall H."/>
            <person name="Kissane S."/>
            <person name="Cuenca-Cambronero M."/>
            <person name="Asole G."/>
            <person name="Calvet F."/>
            <person name="Ruiz-Romero M."/>
            <person name="Marangio P."/>
            <person name="Guigo R."/>
            <person name="Rago D."/>
            <person name="Mirbahai L."/>
            <person name="Eastwood N."/>
            <person name="Colbourne J.K."/>
            <person name="Zhou J."/>
            <person name="Mallon E."/>
            <person name="Orsini L."/>
        </authorList>
    </citation>
    <scope>NUCLEOTIDE SEQUENCE [LARGE SCALE GENOMIC DNA]</scope>
    <source>
        <strain evidence="2">LRV0_1</strain>
    </source>
</reference>
<protein>
    <submittedName>
        <fullName evidence="2">Uncharacterized protein</fullName>
    </submittedName>
</protein>
<comment type="caution">
    <text evidence="2">The sequence shown here is derived from an EMBL/GenBank/DDBJ whole genome shotgun (WGS) entry which is preliminary data.</text>
</comment>
<evidence type="ECO:0000256" key="1">
    <source>
        <dbReference type="SAM" id="MobiDB-lite"/>
    </source>
</evidence>
<dbReference type="EMBL" id="JAOYFB010000039">
    <property type="protein sequence ID" value="KAK4029467.1"/>
    <property type="molecule type" value="Genomic_DNA"/>
</dbReference>
<gene>
    <name evidence="2" type="ORF">OUZ56_022458</name>
</gene>
<sequence length="100" mass="11684">MKSHDPNNHRQRSTKKKKVNQSVTGYGRSFPEKDITHGVVRILYSFLADLNHLFTENQIKHNEGQHTRDDPAFFYPQRLGPERIRDANEPRKVGTMGFFC</sequence>
<organism evidence="2 3">
    <name type="scientific">Daphnia magna</name>
    <dbReference type="NCBI Taxonomy" id="35525"/>
    <lineage>
        <taxon>Eukaryota</taxon>
        <taxon>Metazoa</taxon>
        <taxon>Ecdysozoa</taxon>
        <taxon>Arthropoda</taxon>
        <taxon>Crustacea</taxon>
        <taxon>Branchiopoda</taxon>
        <taxon>Diplostraca</taxon>
        <taxon>Cladocera</taxon>
        <taxon>Anomopoda</taxon>
        <taxon>Daphniidae</taxon>
        <taxon>Daphnia</taxon>
    </lineage>
</organism>
<name>A0ABR0AWF3_9CRUS</name>
<keyword evidence="3" id="KW-1185">Reference proteome</keyword>
<dbReference type="Proteomes" id="UP001234178">
    <property type="component" value="Unassembled WGS sequence"/>
</dbReference>
<evidence type="ECO:0000313" key="3">
    <source>
        <dbReference type="Proteomes" id="UP001234178"/>
    </source>
</evidence>
<feature type="region of interest" description="Disordered" evidence="1">
    <location>
        <begin position="1"/>
        <end position="30"/>
    </location>
</feature>